<organism evidence="1 2">
    <name type="scientific">Bradyrhizobium retamae</name>
    <dbReference type="NCBI Taxonomy" id="1300035"/>
    <lineage>
        <taxon>Bacteria</taxon>
        <taxon>Pseudomonadati</taxon>
        <taxon>Pseudomonadota</taxon>
        <taxon>Alphaproteobacteria</taxon>
        <taxon>Hyphomicrobiales</taxon>
        <taxon>Nitrobacteraceae</taxon>
        <taxon>Bradyrhizobium</taxon>
    </lineage>
</organism>
<sequence>MIEVLKNKVNADETLVRRGRWLSTTFLLEVGTTAWLINIVEGRVVSIVKGPFVMPSWTFALRASEDEWTKFWSPPRPGSHDLMALIKRRVLKAEGDLQPFMANLRYFKEALVKLRKGEAA</sequence>
<name>A0A0R3MLY6_9BRAD</name>
<protein>
    <recommendedName>
        <fullName evidence="3">SCP2 domain-containing protein</fullName>
    </recommendedName>
</protein>
<dbReference type="EMBL" id="LLYA01000203">
    <property type="protein sequence ID" value="KRR17830.1"/>
    <property type="molecule type" value="Genomic_DNA"/>
</dbReference>
<dbReference type="AlphaFoldDB" id="A0A0R3MLY6"/>
<comment type="caution">
    <text evidence="1">The sequence shown here is derived from an EMBL/GenBank/DDBJ whole genome shotgun (WGS) entry which is preliminary data.</text>
</comment>
<dbReference type="Proteomes" id="UP000052023">
    <property type="component" value="Unassembled WGS sequence"/>
</dbReference>
<dbReference type="SUPFAM" id="SSF55718">
    <property type="entry name" value="SCP-like"/>
    <property type="match status" value="1"/>
</dbReference>
<dbReference type="InterPro" id="IPR036527">
    <property type="entry name" value="SCP2_sterol-bd_dom_sf"/>
</dbReference>
<gene>
    <name evidence="1" type="ORF">CQ13_10625</name>
</gene>
<accession>A0A0R3MLY6</accession>
<evidence type="ECO:0008006" key="3">
    <source>
        <dbReference type="Google" id="ProtNLM"/>
    </source>
</evidence>
<evidence type="ECO:0000313" key="1">
    <source>
        <dbReference type="EMBL" id="KRR17830.1"/>
    </source>
</evidence>
<dbReference type="RefSeq" id="WP_057847272.1">
    <property type="nucleotide sequence ID" value="NZ_LLYA01000203.1"/>
</dbReference>
<dbReference type="OrthoDB" id="2853714at2"/>
<reference evidence="1 2" key="1">
    <citation type="submission" date="2014-03" db="EMBL/GenBank/DDBJ databases">
        <title>Bradyrhizobium valentinum sp. nov., isolated from effective nodules of Lupinus mariae-josephae, a lupine endemic of basic-lime soils in Eastern Spain.</title>
        <authorList>
            <person name="Duran D."/>
            <person name="Rey L."/>
            <person name="Navarro A."/>
            <person name="Busquets A."/>
            <person name="Imperial J."/>
            <person name="Ruiz-Argueso T."/>
        </authorList>
    </citation>
    <scope>NUCLEOTIDE SEQUENCE [LARGE SCALE GENOMIC DNA]</scope>
    <source>
        <strain evidence="1 2">Ro19</strain>
    </source>
</reference>
<dbReference type="Gene3D" id="3.30.1050.10">
    <property type="entry name" value="SCP2 sterol-binding domain"/>
    <property type="match status" value="1"/>
</dbReference>
<keyword evidence="2" id="KW-1185">Reference proteome</keyword>
<evidence type="ECO:0000313" key="2">
    <source>
        <dbReference type="Proteomes" id="UP000052023"/>
    </source>
</evidence>
<proteinExistence type="predicted"/>